<dbReference type="EMBL" id="LGIA01000211">
    <property type="protein sequence ID" value="KOH42779.1"/>
    <property type="molecule type" value="Genomic_DNA"/>
</dbReference>
<dbReference type="PATRIC" id="fig|1409788.3.peg.4486"/>
<dbReference type="SUPFAM" id="SSF51735">
    <property type="entry name" value="NAD(P)-binding Rossmann-fold domains"/>
    <property type="match status" value="1"/>
</dbReference>
<reference evidence="4" key="1">
    <citation type="submission" date="2015-07" db="EMBL/GenBank/DDBJ databases">
        <title>Genome sequencing of Sunxiuqinia dokdonensis strain SK.</title>
        <authorList>
            <person name="Ahn S."/>
            <person name="Kim B.-C."/>
        </authorList>
    </citation>
    <scope>NUCLEOTIDE SEQUENCE [LARGE SCALE GENOMIC DNA]</scope>
    <source>
        <strain evidence="4">SK</strain>
    </source>
</reference>
<gene>
    <name evidence="3" type="ORF">NC99_43930</name>
</gene>
<dbReference type="InterPro" id="IPR050700">
    <property type="entry name" value="YIM1/Zinc_Alcohol_DH_Fams"/>
</dbReference>
<evidence type="ECO:0000256" key="1">
    <source>
        <dbReference type="ARBA" id="ARBA00023002"/>
    </source>
</evidence>
<accession>A0A0L8V300</accession>
<dbReference type="GO" id="GO:0008270">
    <property type="term" value="F:zinc ion binding"/>
    <property type="evidence" value="ECO:0007669"/>
    <property type="project" value="InterPro"/>
</dbReference>
<dbReference type="CDD" id="cd05289">
    <property type="entry name" value="MDR_like_2"/>
    <property type="match status" value="1"/>
</dbReference>
<dbReference type="SUPFAM" id="SSF50129">
    <property type="entry name" value="GroES-like"/>
    <property type="match status" value="1"/>
</dbReference>
<evidence type="ECO:0000259" key="2">
    <source>
        <dbReference type="SMART" id="SM00829"/>
    </source>
</evidence>
<dbReference type="InterPro" id="IPR020843">
    <property type="entry name" value="ER"/>
</dbReference>
<dbReference type="OrthoDB" id="9787435at2"/>
<dbReference type="GO" id="GO:0016491">
    <property type="term" value="F:oxidoreductase activity"/>
    <property type="evidence" value="ECO:0007669"/>
    <property type="project" value="UniProtKB-KW"/>
</dbReference>
<sequence length="313" mass="33366">MQAIVLSDFGGVENLLLTEIPHPVLADDEVLVQVKAVSVNPVDIKTRNGKALAGRLEKENPLILGWDIAGVVKETGSKVGHFSPGDEVFGMVNFPGHGKAYAEYVAVPASHLALKPANIDFAEAAAGTLAALTAWQAMVRHAKVTAGDRVLIHAAAGGVGHFAVQIAKQLGAYVIGTSSAKNREFVLSLGADEHVDYQAQAFESVVKPVDFVLDTIGGDYIDRSLETLKTDGTIVSIVSGMNEQVSEKARARGIKGLTMLVESSGDDMKWLADWFEKGQLKAHVSHTYPLNQMADAHRQVETGHTVGKVVVNV</sequence>
<dbReference type="STRING" id="1409788.NC99_43930"/>
<organism evidence="3 4">
    <name type="scientific">Sunxiuqinia dokdonensis</name>
    <dbReference type="NCBI Taxonomy" id="1409788"/>
    <lineage>
        <taxon>Bacteria</taxon>
        <taxon>Pseudomonadati</taxon>
        <taxon>Bacteroidota</taxon>
        <taxon>Bacteroidia</taxon>
        <taxon>Marinilabiliales</taxon>
        <taxon>Prolixibacteraceae</taxon>
        <taxon>Sunxiuqinia</taxon>
    </lineage>
</organism>
<name>A0A0L8V300_9BACT</name>
<dbReference type="PROSITE" id="PS01162">
    <property type="entry name" value="QOR_ZETA_CRYSTAL"/>
    <property type="match status" value="1"/>
</dbReference>
<dbReference type="Proteomes" id="UP000036958">
    <property type="component" value="Unassembled WGS sequence"/>
</dbReference>
<dbReference type="Pfam" id="PF13602">
    <property type="entry name" value="ADH_zinc_N_2"/>
    <property type="match status" value="1"/>
</dbReference>
<dbReference type="InterPro" id="IPR013154">
    <property type="entry name" value="ADH-like_N"/>
</dbReference>
<dbReference type="Gene3D" id="3.40.50.720">
    <property type="entry name" value="NAD(P)-binding Rossmann-like Domain"/>
    <property type="match status" value="1"/>
</dbReference>
<feature type="domain" description="Enoyl reductase (ER)" evidence="2">
    <location>
        <begin position="10"/>
        <end position="311"/>
    </location>
</feature>
<protein>
    <submittedName>
        <fullName evidence="3">Oxidoreductase</fullName>
    </submittedName>
</protein>
<comment type="caution">
    <text evidence="3">The sequence shown here is derived from an EMBL/GenBank/DDBJ whole genome shotgun (WGS) entry which is preliminary data.</text>
</comment>
<dbReference type="InterPro" id="IPR011032">
    <property type="entry name" value="GroES-like_sf"/>
</dbReference>
<dbReference type="Pfam" id="PF08240">
    <property type="entry name" value="ADH_N"/>
    <property type="match status" value="1"/>
</dbReference>
<proteinExistence type="predicted"/>
<dbReference type="InterPro" id="IPR002364">
    <property type="entry name" value="Quin_OxRdtase/zeta-crystal_CS"/>
</dbReference>
<dbReference type="SMART" id="SM00829">
    <property type="entry name" value="PKS_ER"/>
    <property type="match status" value="1"/>
</dbReference>
<evidence type="ECO:0000313" key="3">
    <source>
        <dbReference type="EMBL" id="KOH42779.1"/>
    </source>
</evidence>
<dbReference type="Gene3D" id="3.90.180.10">
    <property type="entry name" value="Medium-chain alcohol dehydrogenases, catalytic domain"/>
    <property type="match status" value="1"/>
</dbReference>
<keyword evidence="1" id="KW-0560">Oxidoreductase</keyword>
<dbReference type="PANTHER" id="PTHR11695">
    <property type="entry name" value="ALCOHOL DEHYDROGENASE RELATED"/>
    <property type="match status" value="1"/>
</dbReference>
<evidence type="ECO:0000313" key="4">
    <source>
        <dbReference type="Proteomes" id="UP000036958"/>
    </source>
</evidence>
<dbReference type="AlphaFoldDB" id="A0A0L8V300"/>
<keyword evidence="4" id="KW-1185">Reference proteome</keyword>
<dbReference type="PANTHER" id="PTHR11695:SF294">
    <property type="entry name" value="RETICULON-4-INTERACTING PROTEIN 1, MITOCHONDRIAL"/>
    <property type="match status" value="1"/>
</dbReference>
<dbReference type="InterPro" id="IPR036291">
    <property type="entry name" value="NAD(P)-bd_dom_sf"/>
</dbReference>